<sequence length="837" mass="93438">MALLMLDYSSTCRSSISYNSFAFTYGRLSGLNHENGSLGGPKVRNLKILPCGSMVNWKKHKKKQVGFCGYVTKSLNQVTVVKGKPRNRLNSEEVIGELKSFSDLNSALSYFKSLAELPYVVHTTETCNYMLEVLRIHGRIEDMAVVFDLMQKQIINRDLGTYLTIFKGLCIKGGIRLAPLALEKMRETGIILNAYSYNGLIHLILQSGFFREALVVYRRMVSEGIKPSLKTYSALMVASGKRRDIETFSYCGDMDAVKEFWSQMEADGYAPDVVTFTILVDALCKAGDVDKAFGMLDAMKKEGVLPNLHTYNTLISGLLRLHRLEEALELFSNMEPLGVRPTAYTYILFIDYYGKSADPGKALETFEKMKSRGIVPNIVACNASLYGLAEAGRLGEAKTMFNWLKHSGLAPDSVTYNMMMKCYSKVGQVDEAIKLTEWVRHGKCFVGMKDMKLAPSVVTYNTLLAGLGKEGKVQKAIELFDGMVDHGCFPDTITFNTLLDCLCKNDEVDLALKTLCKMTAMNCSPDVLTYNTIIYGLVKEQRVNDAIWFFHQMKKWLYPDYITLFTLIPGVVKDGRIEDALKITEHFVYQVGIHTGRNFWKDLIGGILTAAGTDKAVLFAEKLVFSRLCQNDSALVPIIKSLCWQKKSLVAKDVFVKFTKNLGVMPTLETYNYLINGLLEVHAPEIAVNLFKEMKEAGCAPDVSTYNLLLDAYGKSGEINELFKLYEEMPSRRCKPNTVTHNIVISGLVKSNSVDKAMDLYYDLVIFGSVGMVEEAGKLYEELQHVGLEPNVFTYNALIRGCSKSGNPNSAYAVYKKMMVGGCSPNPGTFAQLPNQS</sequence>
<dbReference type="EMBL" id="CM047904">
    <property type="protein sequence ID" value="KAJ0090780.1"/>
    <property type="molecule type" value="Genomic_DNA"/>
</dbReference>
<dbReference type="Proteomes" id="UP001164250">
    <property type="component" value="Chromosome 8"/>
</dbReference>
<evidence type="ECO:0000313" key="1">
    <source>
        <dbReference type="EMBL" id="KAJ0090780.1"/>
    </source>
</evidence>
<reference evidence="2" key="1">
    <citation type="journal article" date="2023" name="G3 (Bethesda)">
        <title>Genome assembly and association tests identify interacting loci associated with vigor, precocity, and sex in interspecific pistachio rootstocks.</title>
        <authorList>
            <person name="Palmer W."/>
            <person name="Jacygrad E."/>
            <person name="Sagayaradj S."/>
            <person name="Cavanaugh K."/>
            <person name="Han R."/>
            <person name="Bertier L."/>
            <person name="Beede B."/>
            <person name="Kafkas S."/>
            <person name="Golino D."/>
            <person name="Preece J."/>
            <person name="Michelmore R."/>
        </authorList>
    </citation>
    <scope>NUCLEOTIDE SEQUENCE [LARGE SCALE GENOMIC DNA]</scope>
</reference>
<comment type="caution">
    <text evidence="1">The sequence shown here is derived from an EMBL/GenBank/DDBJ whole genome shotgun (WGS) entry which is preliminary data.</text>
</comment>
<protein>
    <submittedName>
        <fullName evidence="1">Uncharacterized protein</fullName>
    </submittedName>
</protein>
<evidence type="ECO:0000313" key="2">
    <source>
        <dbReference type="Proteomes" id="UP001164250"/>
    </source>
</evidence>
<proteinExistence type="predicted"/>
<keyword evidence="2" id="KW-1185">Reference proteome</keyword>
<organism evidence="1 2">
    <name type="scientific">Pistacia atlantica</name>
    <dbReference type="NCBI Taxonomy" id="434234"/>
    <lineage>
        <taxon>Eukaryota</taxon>
        <taxon>Viridiplantae</taxon>
        <taxon>Streptophyta</taxon>
        <taxon>Embryophyta</taxon>
        <taxon>Tracheophyta</taxon>
        <taxon>Spermatophyta</taxon>
        <taxon>Magnoliopsida</taxon>
        <taxon>eudicotyledons</taxon>
        <taxon>Gunneridae</taxon>
        <taxon>Pentapetalae</taxon>
        <taxon>rosids</taxon>
        <taxon>malvids</taxon>
        <taxon>Sapindales</taxon>
        <taxon>Anacardiaceae</taxon>
        <taxon>Pistacia</taxon>
    </lineage>
</organism>
<accession>A0ACC1AVZ0</accession>
<name>A0ACC1AVZ0_9ROSI</name>
<gene>
    <name evidence="1" type="ORF">Patl1_12593</name>
</gene>